<name>A0ABR4A745_9LECA</name>
<dbReference type="Proteomes" id="UP001590950">
    <property type="component" value="Unassembled WGS sequence"/>
</dbReference>
<sequence>MEAPKREGSLSPPPSKKRKFESTTTKKAVANFFTPASKKEPEKTVWAVINEGLLIARYNPAKEANGTPTKRRKIAAFDLDSTLIQTSSGNVFAKDPTDWRWWHPSVPSVLKQLHADGFAIAVLTNQGSVAIKENPKTIKVDQRSLAAFKSRVTSIFSHFDFPLTLLAACARDLYRKPRTGMWTELLEDLGLDEGDGPDLQCSFFVGDAGGRAARKGAKADHACSDRDLASNVGIGFKTPEEYFLHEEPLPFTRIFEPKTFLNPTLTTSTDTTPIVFEKRNALDIVLLCGSPGSGKSTFYWTKLKPLGYERINQDTLKTRDRCVRIASNLLAEKAPVAIDNTNADPETRAVWVQLAQKFGVPIRCVHFTASIKLCEHNDTVRALTNSTFNPEKRTILPHSAFAGFAARFREPQLKEGFHDVVTEEFQFRGSDEQRRIWSQYWI</sequence>
<reference evidence="2 3" key="1">
    <citation type="submission" date="2024-09" db="EMBL/GenBank/DDBJ databases">
        <title>Rethinking Asexuality: The Enigmatic Case of Functional Sexual Genes in Lepraria (Stereocaulaceae).</title>
        <authorList>
            <person name="Doellman M."/>
            <person name="Sun Y."/>
            <person name="Barcenas-Pena A."/>
            <person name="Lumbsch H.T."/>
            <person name="Grewe F."/>
        </authorList>
    </citation>
    <scope>NUCLEOTIDE SEQUENCE [LARGE SCALE GENOMIC DNA]</scope>
    <source>
        <strain evidence="2 3">Mercado 3170</strain>
    </source>
</reference>
<dbReference type="InterPro" id="IPR036412">
    <property type="entry name" value="HAD-like_sf"/>
</dbReference>
<dbReference type="InterPro" id="IPR027417">
    <property type="entry name" value="P-loop_NTPase"/>
</dbReference>
<dbReference type="PANTHER" id="PTHR12083">
    <property type="entry name" value="BIFUNCTIONAL POLYNUCLEOTIDE PHOSPHATASE/KINASE"/>
    <property type="match status" value="1"/>
</dbReference>
<dbReference type="Gene3D" id="3.40.50.1000">
    <property type="entry name" value="HAD superfamily/HAD-like"/>
    <property type="match status" value="1"/>
</dbReference>
<protein>
    <recommendedName>
        <fullName evidence="4">PNK3P-domain-containing protein</fullName>
    </recommendedName>
</protein>
<dbReference type="Pfam" id="PF08645">
    <property type="entry name" value="PNK3P"/>
    <property type="match status" value="1"/>
</dbReference>
<evidence type="ECO:0000313" key="2">
    <source>
        <dbReference type="EMBL" id="KAL2041201.1"/>
    </source>
</evidence>
<keyword evidence="3" id="KW-1185">Reference proteome</keyword>
<proteinExistence type="predicted"/>
<organism evidence="2 3">
    <name type="scientific">Stereocaulon virgatum</name>
    <dbReference type="NCBI Taxonomy" id="373712"/>
    <lineage>
        <taxon>Eukaryota</taxon>
        <taxon>Fungi</taxon>
        <taxon>Dikarya</taxon>
        <taxon>Ascomycota</taxon>
        <taxon>Pezizomycotina</taxon>
        <taxon>Lecanoromycetes</taxon>
        <taxon>OSLEUM clade</taxon>
        <taxon>Lecanoromycetidae</taxon>
        <taxon>Lecanorales</taxon>
        <taxon>Lecanorineae</taxon>
        <taxon>Stereocaulaceae</taxon>
        <taxon>Stereocaulon</taxon>
    </lineage>
</organism>
<dbReference type="PANTHER" id="PTHR12083:SF9">
    <property type="entry name" value="BIFUNCTIONAL POLYNUCLEOTIDE PHOSPHATASE_KINASE"/>
    <property type="match status" value="1"/>
</dbReference>
<dbReference type="InterPro" id="IPR023214">
    <property type="entry name" value="HAD_sf"/>
</dbReference>
<feature type="region of interest" description="Disordered" evidence="1">
    <location>
        <begin position="1"/>
        <end position="24"/>
    </location>
</feature>
<dbReference type="InterPro" id="IPR006551">
    <property type="entry name" value="Polynucleotide_phosphatase"/>
</dbReference>
<gene>
    <name evidence="2" type="ORF">N7G274_006146</name>
</gene>
<accession>A0ABR4A745</accession>
<dbReference type="SUPFAM" id="SSF56784">
    <property type="entry name" value="HAD-like"/>
    <property type="match status" value="1"/>
</dbReference>
<dbReference type="NCBIfam" id="TIGR01664">
    <property type="entry name" value="DNA-3'-Pase"/>
    <property type="match status" value="1"/>
</dbReference>
<evidence type="ECO:0008006" key="4">
    <source>
        <dbReference type="Google" id="ProtNLM"/>
    </source>
</evidence>
<evidence type="ECO:0000313" key="3">
    <source>
        <dbReference type="Proteomes" id="UP001590950"/>
    </source>
</evidence>
<comment type="caution">
    <text evidence="2">The sequence shown here is derived from an EMBL/GenBank/DDBJ whole genome shotgun (WGS) entry which is preliminary data.</text>
</comment>
<dbReference type="Gene3D" id="3.40.50.300">
    <property type="entry name" value="P-loop containing nucleotide triphosphate hydrolases"/>
    <property type="match status" value="1"/>
</dbReference>
<dbReference type="EMBL" id="JBEFKJ010000018">
    <property type="protein sequence ID" value="KAL2041201.1"/>
    <property type="molecule type" value="Genomic_DNA"/>
</dbReference>
<evidence type="ECO:0000256" key="1">
    <source>
        <dbReference type="SAM" id="MobiDB-lite"/>
    </source>
</evidence>
<dbReference type="InterPro" id="IPR013954">
    <property type="entry name" value="PNK3P"/>
</dbReference>
<dbReference type="SUPFAM" id="SSF52540">
    <property type="entry name" value="P-loop containing nucleoside triphosphate hydrolases"/>
    <property type="match status" value="1"/>
</dbReference>
<dbReference type="Pfam" id="PF13671">
    <property type="entry name" value="AAA_33"/>
    <property type="match status" value="1"/>
</dbReference>
<dbReference type="InterPro" id="IPR006549">
    <property type="entry name" value="HAD-SF_hydro_IIIA"/>
</dbReference>
<dbReference type="NCBIfam" id="TIGR01662">
    <property type="entry name" value="HAD-SF-IIIA"/>
    <property type="match status" value="1"/>
</dbReference>